<proteinExistence type="predicted"/>
<dbReference type="Pfam" id="PF07528">
    <property type="entry name" value="DZF_N"/>
    <property type="match status" value="1"/>
</dbReference>
<dbReference type="InterPro" id="IPR052134">
    <property type="entry name" value="ILF2"/>
</dbReference>
<evidence type="ECO:0000313" key="6">
    <source>
        <dbReference type="Proteomes" id="UP000595437"/>
    </source>
</evidence>
<keyword evidence="3" id="KW-0539">Nucleus</keyword>
<protein>
    <submittedName>
        <fullName evidence="5">Interleukin enhancer-binding factor 2 -like protein</fullName>
    </submittedName>
</protein>
<dbReference type="PANTHER" id="PTHR46447:SF1">
    <property type="entry name" value="INTERLEUKIN ENHANCER-BINDING FACTOR 2"/>
    <property type="match status" value="1"/>
</dbReference>
<dbReference type="Proteomes" id="UP000595437">
    <property type="component" value="Chromosome 3"/>
</dbReference>
<dbReference type="OrthoDB" id="5775647at2759"/>
<dbReference type="InterPro" id="IPR006561">
    <property type="entry name" value="DZF_dom"/>
</dbReference>
<sequence>MITNEKGFDLASPDATGSILVTTIVPNMRKIDPDLHIDIKILQSAHSEIRRSRWFEENAHHSSIKILIRLLHDLRKRFTGFQPLSPWMLDLLAHYVILNNPSRQALPLTQAYRRVLQLLSSGFFLPGSAGIADPCEVGANRIHISMTLEEQDLVCLTAQTLLRVLAHGGYKQILGIEGNSSEKGIN</sequence>
<dbReference type="PANTHER" id="PTHR46447">
    <property type="entry name" value="INTERLEUKIN ENHANCER-BINDING FACTOR"/>
    <property type="match status" value="1"/>
</dbReference>
<organism evidence="5 6">
    <name type="scientific">Caligus rogercresseyi</name>
    <name type="common">Sea louse</name>
    <dbReference type="NCBI Taxonomy" id="217165"/>
    <lineage>
        <taxon>Eukaryota</taxon>
        <taxon>Metazoa</taxon>
        <taxon>Ecdysozoa</taxon>
        <taxon>Arthropoda</taxon>
        <taxon>Crustacea</taxon>
        <taxon>Multicrustacea</taxon>
        <taxon>Hexanauplia</taxon>
        <taxon>Copepoda</taxon>
        <taxon>Siphonostomatoida</taxon>
        <taxon>Caligidae</taxon>
        <taxon>Caligus</taxon>
    </lineage>
</organism>
<evidence type="ECO:0000259" key="4">
    <source>
        <dbReference type="PROSITE" id="PS51703"/>
    </source>
</evidence>
<dbReference type="InterPro" id="IPR049402">
    <property type="entry name" value="DZF_dom_C"/>
</dbReference>
<gene>
    <name evidence="5" type="ORF">FKW44_005026</name>
</gene>
<dbReference type="GO" id="GO:0003677">
    <property type="term" value="F:DNA binding"/>
    <property type="evidence" value="ECO:0007669"/>
    <property type="project" value="UniProtKB-KW"/>
</dbReference>
<evidence type="ECO:0000256" key="2">
    <source>
        <dbReference type="ARBA" id="ARBA00023125"/>
    </source>
</evidence>
<dbReference type="GO" id="GO:0071013">
    <property type="term" value="C:catalytic step 2 spliceosome"/>
    <property type="evidence" value="ECO:0007669"/>
    <property type="project" value="TreeGrafter"/>
</dbReference>
<keyword evidence="6" id="KW-1185">Reference proteome</keyword>
<dbReference type="Gene3D" id="1.10.1410.40">
    <property type="match status" value="1"/>
</dbReference>
<evidence type="ECO:0000313" key="5">
    <source>
        <dbReference type="EMBL" id="QQP52778.1"/>
    </source>
</evidence>
<dbReference type="GO" id="GO:0045893">
    <property type="term" value="P:positive regulation of DNA-templated transcription"/>
    <property type="evidence" value="ECO:0007669"/>
    <property type="project" value="TreeGrafter"/>
</dbReference>
<dbReference type="PROSITE" id="PS51703">
    <property type="entry name" value="DZF"/>
    <property type="match status" value="1"/>
</dbReference>
<dbReference type="Pfam" id="PF20965">
    <property type="entry name" value="DZF_C"/>
    <property type="match status" value="1"/>
</dbReference>
<dbReference type="EMBL" id="CP045892">
    <property type="protein sequence ID" value="QQP52778.1"/>
    <property type="molecule type" value="Genomic_DNA"/>
</dbReference>
<dbReference type="GO" id="GO:0003725">
    <property type="term" value="F:double-stranded RNA binding"/>
    <property type="evidence" value="ECO:0007669"/>
    <property type="project" value="TreeGrafter"/>
</dbReference>
<keyword evidence="2" id="KW-0238">DNA-binding</keyword>
<dbReference type="AlphaFoldDB" id="A0A7T8KAW3"/>
<dbReference type="InterPro" id="IPR049401">
    <property type="entry name" value="DZF_dom_N"/>
</dbReference>
<evidence type="ECO:0000256" key="1">
    <source>
        <dbReference type="ARBA" id="ARBA00004123"/>
    </source>
</evidence>
<feature type="domain" description="DZF" evidence="4">
    <location>
        <begin position="1"/>
        <end position="186"/>
    </location>
</feature>
<accession>A0A7T8KAW3</accession>
<reference evidence="6" key="1">
    <citation type="submission" date="2021-01" db="EMBL/GenBank/DDBJ databases">
        <title>Caligus Genome Assembly.</title>
        <authorList>
            <person name="Gallardo-Escarate C."/>
        </authorList>
    </citation>
    <scope>NUCLEOTIDE SEQUENCE [LARGE SCALE GENOMIC DNA]</scope>
</reference>
<evidence type="ECO:0000256" key="3">
    <source>
        <dbReference type="ARBA" id="ARBA00023242"/>
    </source>
</evidence>
<dbReference type="SMART" id="SM00572">
    <property type="entry name" value="DZF"/>
    <property type="match status" value="1"/>
</dbReference>
<comment type="subcellular location">
    <subcellularLocation>
        <location evidence="1">Nucleus</location>
    </subcellularLocation>
</comment>
<name>A0A7T8KAW3_CALRO</name>